<dbReference type="EMBL" id="BMLP01000012">
    <property type="protein sequence ID" value="GGO38367.1"/>
    <property type="molecule type" value="Genomic_DNA"/>
</dbReference>
<protein>
    <submittedName>
        <fullName evidence="1">Uncharacterized protein</fullName>
    </submittedName>
</protein>
<proteinExistence type="predicted"/>
<evidence type="ECO:0000313" key="1">
    <source>
        <dbReference type="EMBL" id="GGO38367.1"/>
    </source>
</evidence>
<dbReference type="Proteomes" id="UP000598196">
    <property type="component" value="Unassembled WGS sequence"/>
</dbReference>
<keyword evidence="2" id="KW-1185">Reference proteome</keyword>
<evidence type="ECO:0000313" key="2">
    <source>
        <dbReference type="Proteomes" id="UP000598196"/>
    </source>
</evidence>
<reference evidence="1 2" key="1">
    <citation type="journal article" date="2014" name="Int. J. Syst. Evol. Microbiol.">
        <title>Complete genome sequence of Corynebacterium casei LMG S-19264T (=DSM 44701T), isolated from a smear-ripened cheese.</title>
        <authorList>
            <consortium name="US DOE Joint Genome Institute (JGI-PGF)"/>
            <person name="Walter F."/>
            <person name="Albersmeier A."/>
            <person name="Kalinowski J."/>
            <person name="Ruckert C."/>
        </authorList>
    </citation>
    <scope>NUCLEOTIDE SEQUENCE [LARGE SCALE GENOMIC DNA]</scope>
    <source>
        <strain evidence="1 2">CGMCC 1.7029</strain>
    </source>
</reference>
<name>A0A917YMY3_9RHOB</name>
<organism evidence="1 2">
    <name type="scientific">Gemmobacter aquaticus</name>
    <dbReference type="NCBI Taxonomy" id="490185"/>
    <lineage>
        <taxon>Bacteria</taxon>
        <taxon>Pseudomonadati</taxon>
        <taxon>Pseudomonadota</taxon>
        <taxon>Alphaproteobacteria</taxon>
        <taxon>Rhodobacterales</taxon>
        <taxon>Paracoccaceae</taxon>
        <taxon>Gemmobacter</taxon>
    </lineage>
</organism>
<comment type="caution">
    <text evidence="1">The sequence shown here is derived from an EMBL/GenBank/DDBJ whole genome shotgun (WGS) entry which is preliminary data.</text>
</comment>
<accession>A0A917YMY3</accession>
<gene>
    <name evidence="1" type="ORF">GCM10010991_35530</name>
</gene>
<dbReference type="AlphaFoldDB" id="A0A917YMY3"/>
<sequence length="81" mass="9080">MADRQADWRQFRLLSLLDDVNREGLGIEVDLLVPAERVVRSLNQIIDVHQIATECLWACNNERSDVGMGGLNFAIKPTMAA</sequence>